<dbReference type="Proteomes" id="UP001207830">
    <property type="component" value="Unassembled WGS sequence"/>
</dbReference>
<accession>A0ABT3YR90</accession>
<evidence type="ECO:0000259" key="1">
    <source>
        <dbReference type="Pfam" id="PF12919"/>
    </source>
</evidence>
<evidence type="ECO:0000313" key="4">
    <source>
        <dbReference type="Proteomes" id="UP001207830"/>
    </source>
</evidence>
<feature type="domain" description="GT44" evidence="1">
    <location>
        <begin position="107"/>
        <end position="497"/>
    </location>
</feature>
<organism evidence="3 4">
    <name type="scientific">Pseudomonas monsensis</name>
    <dbReference type="NCBI Taxonomy" id="2745509"/>
    <lineage>
        <taxon>Bacteria</taxon>
        <taxon>Pseudomonadati</taxon>
        <taxon>Pseudomonadota</taxon>
        <taxon>Gammaproteobacteria</taxon>
        <taxon>Pseudomonadales</taxon>
        <taxon>Pseudomonadaceae</taxon>
        <taxon>Pseudomonas</taxon>
    </lineage>
</organism>
<evidence type="ECO:0000259" key="2">
    <source>
        <dbReference type="Pfam" id="PF12920"/>
    </source>
</evidence>
<feature type="domain" description="TcdA/TcdB toxin pore forming" evidence="2">
    <location>
        <begin position="1504"/>
        <end position="1739"/>
    </location>
</feature>
<evidence type="ECO:0000313" key="3">
    <source>
        <dbReference type="EMBL" id="MCY0108017.1"/>
    </source>
</evidence>
<dbReference type="Pfam" id="PF12919">
    <property type="entry name" value="TcdA_TcdB"/>
    <property type="match status" value="1"/>
</dbReference>
<dbReference type="CDD" id="cd20495">
    <property type="entry name" value="C58_PaToxP-like"/>
    <property type="match status" value="1"/>
</dbReference>
<name>A0ABT3YR90_9PSED</name>
<sequence length="2394" mass="265208">METNDKLREFISAEDYSQMQQTLGEFTGSAEHTALSEHYNRAMQTTDHNERLLSVKLFKELLELLIKRKTTPVLGDVKQIRSQLNKSIARMADTLTLLKDEGRPVPKIMHFVWVGGSEVGVNQRDYMNIWRQILEPQGYRFNLWYDSDALLAFEMNRVILDAARVDAMEAGGDTLSKPAVLSQMIEDRARVLKQQMFAFLEQPQWRGNADQARIDLMVRAYGKDRATLENFRQQCLETHRAMVATDLQLRDVRQEFAGHFLHDVYQREIAMRGNFAAASDVVRLQAEYLEGGRYSDMDYLPPLAEKLGAVDISDFNGNQRLGVLKLLLDHNEALMPGRDPLRYLEITGEIPTAADAALTAFAHSKPGVHEIFVAPKEHAAPQDAMRLGTAHGSAVTGEMNAHFIAHPGSAMVMAYMQMIRLNYDCLQEVERRSNVAGIDFADEGRLLDVIQNVVNEMQALGKLPDSKIHFSASKLIDAIRTYYQDGIRVDARGTITLTGPGAAAAGLTRYIEQHLQPDQINEIRSRLKLVEGYNVSTEEERISGWTVNGDEHEWLRNEQEKWRTGKLKSRYVGQLAGLLRQHTLTFKQGWPVIEGKPVLLTSVLQQLIDDLGEPFTRAMRDKLSGDINFPIAFSIDFDSREQIRTQPAGEIPVSLGAEPTSNLNELFSHVAHGSLLAEQLSPLQRVMLGGLFGATSLDASGFAGAWQNVMSIARDTSDEGLFARYNAIEKVLVERQSPAFEAALARGVANGTHTSRVLKVLAMNDALTLKQWGERIGHIHRTAQREYTTRILKRSARVREGFFQAGALSSRQVPQDLLMLGTGDPGRRCYPLALLMGAAMAAGEPAERALVARVGHAAQHPQDVESQALLNALGELQDVSGKAFGESRGLQRLDSVMQTLAAKTAPTVLLLDTGNHALLVANVQVGEQTFYRFYDPNFALYTFAGHADLKLGVEHYLNDSQHALATLYGLGDVDAAHFNVIELDTAAIAERQLSSSLRVDSFLQTKDPASQTSSVWAKQALGRARSLNENARMGASLAQMDARYWAQELDEATRRIRDEHKLSGDYLPLLETVRATPEAGFSVTMVDVKKPQNSRTVSTSDARLSRVKQHLQRLVKTFAGSASAPAEADGGSRLSFAFVIQTLINEMRLREYQAAGGEIPALSIALQVQVYVSYAQLGFGVLTDTAQIINLVRQVAASEQALAVRQSSLSGRLLGRTATAAGVGFSIVNIGFDVYGLTVAENHEQRSRLSAQLTFDIAALGLDVVALTVGGTAGAAAAILSVPLLGVGIGVSAIASNLGQISDKATAVGNHLRAIYNAYQHGAYTLEHGVLQFPPEAVITRLDLKADEARFDSQKFYPWKGGALELPQYNDDPKQLHLAVDIRQALELPEVIRLGNAGGRHTVVLPCTPICYFGYEYQLGGSGYDYVPLPGERVTPRLASEIRGPNWWALTSLPKVLGAVWANRSNNGIHTRYPQLRNAVADKLEYDRQGNRQVYLHSTPSFKHILYKLHPFCKTTKISVRLDDQVRQLVVPELPKEWHAKISYEIVAVAGQYQLQLTPGLVAVRFQGSAKWVVRAPWVNIERVVFNASPPQAGERLSAGHDARTLSVDGMLVIGFDGLIELADGELFQVDWQARRLRLVSVTLQDGQNTLQKVLVHLRKRAGERRLAQGYVTLNGFEVPYNPARSPVLTTAYYDTRQERLLFARNLPVEVNRGLVLGAATATHAWFYHPDHGTIWQVDALTGTVVRRYRLLSLDLGTRITSFTQQADGSLHIAQQLREQASASKVETTLTFQISGLNVTLLDIKMWSPGLEGSSLKPEDGSRISFLRHRLKKARPFADGTPGMASAISIWSYTPFVHAHAYSFDVLLERAWIATGHERYFRAQHGSAPDMVMLMPKVTDPEAALIFYSKDTQTLSHGIELRTDYFFNQVIAKDIVEVTRAGDRYIATRADGRLFEIDLSAKANNWQSEIDEHVLRFFGLGQHWLQRNPDWLSALPALAKAYKSEPFPILGLTGASGDALLAVWCMGEKVVLARGSERKEFALLGRTPDEQAVWLLDVVAGQILRQPLMPLDALRKVFGDGQRLLHPDSLPNAEKVWPQWTFSQVSADGEGLVGRTREGVNLQLRDHQPARIVGVENAWSYVYSESPEALRARLRALVHEQPHAAFLPLGSVPDRYKYYVPALDRVFEIAGRADGQYPQFLGTLNETVPLLFDPVDGLIFSRGSAEDLWLPGSYAHREGDVLSLEVNDEVTDWLPMLPDGVDKLILTFGAQAARYRLSEPVWQRLDCIVVNPRRSSGLEMPRADLLTLDLPEAGHLLMSRVAGHLVLSDPDNAHSLIVRGVDPQDGESPMPMALAVTIEGKQCTLSIEQWLQAYSRAQGDEAIVTLGAVIKEII</sequence>
<feature type="domain" description="TcdA/TcdB toxin pore forming" evidence="2">
    <location>
        <begin position="1047"/>
        <end position="1418"/>
    </location>
</feature>
<gene>
    <name evidence="3" type="ORF">NQF78_06825</name>
</gene>
<evidence type="ECO:0008006" key="5">
    <source>
        <dbReference type="Google" id="ProtNLM"/>
    </source>
</evidence>
<proteinExistence type="predicted"/>
<dbReference type="SUPFAM" id="SSF53448">
    <property type="entry name" value="Nucleotide-diphospho-sugar transferases"/>
    <property type="match status" value="1"/>
</dbReference>
<dbReference type="InterPro" id="IPR024770">
    <property type="entry name" value="TcdA/TcdB_cat"/>
</dbReference>
<protein>
    <recommendedName>
        <fullName evidence="5">Insecticidal toxin</fullName>
    </recommendedName>
</protein>
<reference evidence="3 4" key="1">
    <citation type="submission" date="2022-07" db="EMBL/GenBank/DDBJ databases">
        <title>Characterization of plant growth promoting rhizobacteria (PGPR) for use as bioinoculants in agriculture.</title>
        <authorList>
            <person name="Hassen A.I."/>
            <person name="Pierneef R."/>
        </authorList>
    </citation>
    <scope>NUCLEOTIDE SEQUENCE [LARGE SCALE GENOMIC DNA]</scope>
    <source>
        <strain evidence="3 4">SARCC-3054</strain>
    </source>
</reference>
<dbReference type="Gene3D" id="3.90.550.20">
    <property type="match status" value="1"/>
</dbReference>
<dbReference type="InterPro" id="IPR024769">
    <property type="entry name" value="TcdA/TcdB_pore_forming"/>
</dbReference>
<dbReference type="InterPro" id="IPR029044">
    <property type="entry name" value="Nucleotide-diphossugar_trans"/>
</dbReference>
<dbReference type="RefSeq" id="WP_267797304.1">
    <property type="nucleotide sequence ID" value="NZ_JANIGP010000003.1"/>
</dbReference>
<dbReference type="EMBL" id="JANIGP010000003">
    <property type="protein sequence ID" value="MCY0108017.1"/>
    <property type="molecule type" value="Genomic_DNA"/>
</dbReference>
<keyword evidence="4" id="KW-1185">Reference proteome</keyword>
<comment type="caution">
    <text evidence="3">The sequence shown here is derived from an EMBL/GenBank/DDBJ whole genome shotgun (WGS) entry which is preliminary data.</text>
</comment>
<dbReference type="Pfam" id="PF12920">
    <property type="entry name" value="TcdA_TcdB_pore"/>
    <property type="match status" value="2"/>
</dbReference>